<sequence length="96" mass="11093">LPTTITSERSSSISDMMRRPSLHLNSKTEPTVKKESLLIQSEPVPEPEPELELEPKLNSREIDYLYFDNGSLMLSTFQLLIFWIGLFSILQQSFVY</sequence>
<feature type="transmembrane region" description="Helical" evidence="2">
    <location>
        <begin position="72"/>
        <end position="90"/>
    </location>
</feature>
<feature type="compositionally biased region" description="Low complexity" evidence="1">
    <location>
        <begin position="1"/>
        <end position="15"/>
    </location>
</feature>
<feature type="region of interest" description="Disordered" evidence="1">
    <location>
        <begin position="1"/>
        <end position="53"/>
    </location>
</feature>
<proteinExistence type="predicted"/>
<keyword evidence="2" id="KW-0472">Membrane</keyword>
<reference evidence="3" key="1">
    <citation type="submission" date="2017-02" db="UniProtKB">
        <authorList>
            <consortium name="WormBaseParasite"/>
        </authorList>
    </citation>
    <scope>IDENTIFICATION</scope>
</reference>
<keyword evidence="2" id="KW-0812">Transmembrane</keyword>
<evidence type="ECO:0000256" key="2">
    <source>
        <dbReference type="SAM" id="Phobius"/>
    </source>
</evidence>
<dbReference type="WBParaSite" id="BTMF_0000584301-mRNA-1">
    <property type="protein sequence ID" value="BTMF_0000584301-mRNA-1"/>
    <property type="gene ID" value="BTMF_0000584301"/>
</dbReference>
<dbReference type="AlphaFoldDB" id="A0A0R3QHH8"/>
<name>A0A0R3QHH8_9BILA</name>
<dbReference type="STRING" id="42155.A0A0R3QHH8"/>
<protein>
    <submittedName>
        <fullName evidence="3">Ovule protein</fullName>
    </submittedName>
</protein>
<organism evidence="3">
    <name type="scientific">Brugia timori</name>
    <dbReference type="NCBI Taxonomy" id="42155"/>
    <lineage>
        <taxon>Eukaryota</taxon>
        <taxon>Metazoa</taxon>
        <taxon>Ecdysozoa</taxon>
        <taxon>Nematoda</taxon>
        <taxon>Chromadorea</taxon>
        <taxon>Rhabditida</taxon>
        <taxon>Spirurina</taxon>
        <taxon>Spiruromorpha</taxon>
        <taxon>Filarioidea</taxon>
        <taxon>Onchocercidae</taxon>
        <taxon>Brugia</taxon>
    </lineage>
</organism>
<keyword evidence="2" id="KW-1133">Transmembrane helix</keyword>
<evidence type="ECO:0000256" key="1">
    <source>
        <dbReference type="SAM" id="MobiDB-lite"/>
    </source>
</evidence>
<evidence type="ECO:0000313" key="3">
    <source>
        <dbReference type="WBParaSite" id="BTMF_0000584301-mRNA-1"/>
    </source>
</evidence>
<accession>A0A0R3QHH8</accession>